<dbReference type="Gene3D" id="1.10.3090.10">
    <property type="entry name" value="cca-adding enzyme, domain 2"/>
    <property type="match status" value="1"/>
</dbReference>
<accession>A0A5B1CHF3</accession>
<evidence type="ECO:0000256" key="2">
    <source>
        <dbReference type="ARBA" id="ARBA00022695"/>
    </source>
</evidence>
<dbReference type="InterPro" id="IPR045865">
    <property type="entry name" value="ACT-like_dom_sf"/>
</dbReference>
<dbReference type="AlphaFoldDB" id="A0A5B1CHF3"/>
<keyword evidence="3" id="KW-0677">Repeat</keyword>
<dbReference type="PANTHER" id="PTHR47320:SF1">
    <property type="entry name" value="BIFUNCTIONAL URIDYLYLTRANSFERASE_URIDYLYL-REMOVING ENZYME"/>
    <property type="match status" value="1"/>
</dbReference>
<dbReference type="Proteomes" id="UP000322699">
    <property type="component" value="Unassembled WGS sequence"/>
</dbReference>
<sequence length="882" mass="100499">MRPFINRCREMLEAGREKAYAQHRLGSPGMQVSTLLADLYDDVVLEIWHQAIAQHGDDDRLSGLALVAHGGFGRRDLAPYSDADLMLLSTRGSADLAAKIAGNLTRDLSDCGIDPGLSIRSPAEACSLSWTDAVVFSSLTESRFLAGGLQLYRKFFDSYRLGAKRRSNRLIKNIVEARREERSKWGETNYMLRPNVKRSSGALRDIQLIRWIGFARFGETDLERLLKLGALPEEDFRLMRRAYGFMLRVRHELHFRSGKSQDVLDRPTQMDIAKAWGYQGDDGVLPVEQFMQDYFDNTRNVRYSSAYFVDDARSRSLPARLTESALSRKMSDNIRMGPTSIWVRQDALKEFSNSLPDVLGLMSLANQHTRRISHRTWQAIRNAMREREPSPPDERSIESFLSLLSRPGRLADLLRRLHELRIIEQLIPEFERMRGLLQFNAYHKYTVDAHSFLAVEAATDLQDDLESGMGRRYRRIEDKRLLHLALLVHDIGKGYEEDHCIVGERIAEKVANRLNLSSSDSEMLRWLVLKHLIVNVVAFRHDLSDPQIVLSFAAEVGSIRRLEMLVVHTYCDLTAVGPGVATQWKLNLIEDLYRRTRRYFDSGDLPGSPDDPEIDRTRNRVDEQLIKHCSAELLPQARELLSDMPLSLLSRCEADSLAAEIMAVGAFDWDDDRRTICMAGYDNAVQALRFVVIRREDYLTMGTFARATAALAANGFDIQRAQIETVGDFAWDYFWVVDSKVGLSDQEPELDARTIDAVSNRVRDLIDSTQQPMPKPPKTWSPKELSEPDSVNVLPKKVVFDNESIDRYTIISFFAYNRVGLLSRIALAMSQQKLNLSFAKIDTHIDQVADVFYVSEQDGSKLIDPERQETVRQAMLSVVDDV</sequence>
<comment type="catalytic activity">
    <reaction evidence="7">
        <text>[protein-PII]-L-tyrosine + UTP = [protein-PII]-uridylyl-L-tyrosine + diphosphate</text>
        <dbReference type="Rhea" id="RHEA:13673"/>
        <dbReference type="Rhea" id="RHEA-COMP:12147"/>
        <dbReference type="Rhea" id="RHEA-COMP:12148"/>
        <dbReference type="ChEBI" id="CHEBI:33019"/>
        <dbReference type="ChEBI" id="CHEBI:46398"/>
        <dbReference type="ChEBI" id="CHEBI:46858"/>
        <dbReference type="ChEBI" id="CHEBI:90602"/>
        <dbReference type="EC" id="2.7.7.59"/>
    </reaction>
</comment>
<dbReference type="HAMAP" id="MF_00277">
    <property type="entry name" value="PII_uridylyl_transf"/>
    <property type="match status" value="1"/>
</dbReference>
<dbReference type="OrthoDB" id="9758038at2"/>
<dbReference type="EMBL" id="VRLW01000001">
    <property type="protein sequence ID" value="KAA1260618.1"/>
    <property type="molecule type" value="Genomic_DNA"/>
</dbReference>
<dbReference type="CDD" id="cd04873">
    <property type="entry name" value="ACT_UUR-ACR-like"/>
    <property type="match status" value="1"/>
</dbReference>
<dbReference type="InterPro" id="IPR006674">
    <property type="entry name" value="HD_domain"/>
</dbReference>
<organism evidence="11 12">
    <name type="scientific">Rubripirellula obstinata</name>
    <dbReference type="NCBI Taxonomy" id="406547"/>
    <lineage>
        <taxon>Bacteria</taxon>
        <taxon>Pseudomonadati</taxon>
        <taxon>Planctomycetota</taxon>
        <taxon>Planctomycetia</taxon>
        <taxon>Pirellulales</taxon>
        <taxon>Pirellulaceae</taxon>
        <taxon>Rubripirellula</taxon>
    </lineage>
</organism>
<evidence type="ECO:0000259" key="9">
    <source>
        <dbReference type="PROSITE" id="PS51671"/>
    </source>
</evidence>
<dbReference type="PROSITE" id="PS51831">
    <property type="entry name" value="HD"/>
    <property type="match status" value="1"/>
</dbReference>
<dbReference type="SUPFAM" id="SSF55021">
    <property type="entry name" value="ACT-like"/>
    <property type="match status" value="1"/>
</dbReference>
<dbReference type="GO" id="GO:0008773">
    <property type="term" value="F:[protein-PII] uridylyltransferase activity"/>
    <property type="evidence" value="ECO:0007669"/>
    <property type="project" value="UniProtKB-UniRule"/>
</dbReference>
<feature type="domain" description="ACT" evidence="9">
    <location>
        <begin position="810"/>
        <end position="882"/>
    </location>
</feature>
<comment type="cofactor">
    <cofactor evidence="7">
        <name>Mg(2+)</name>
        <dbReference type="ChEBI" id="CHEBI:18420"/>
    </cofactor>
</comment>
<dbReference type="InterPro" id="IPR013546">
    <property type="entry name" value="PII_UdlTrfase/GS_AdlTrfase"/>
</dbReference>
<reference evidence="11 12" key="1">
    <citation type="submission" date="2019-08" db="EMBL/GenBank/DDBJ databases">
        <title>Deep-cultivation of Planctomycetes and their phenomic and genomic characterization uncovers novel biology.</title>
        <authorList>
            <person name="Wiegand S."/>
            <person name="Jogler M."/>
            <person name="Boedeker C."/>
            <person name="Pinto D."/>
            <person name="Vollmers J."/>
            <person name="Rivas-Marin E."/>
            <person name="Kohn T."/>
            <person name="Peeters S.H."/>
            <person name="Heuer A."/>
            <person name="Rast P."/>
            <person name="Oberbeckmann S."/>
            <person name="Bunk B."/>
            <person name="Jeske O."/>
            <person name="Meyerdierks A."/>
            <person name="Storesund J.E."/>
            <person name="Kallscheuer N."/>
            <person name="Luecker S."/>
            <person name="Lage O.M."/>
            <person name="Pohl T."/>
            <person name="Merkel B.J."/>
            <person name="Hornburger P."/>
            <person name="Mueller R.-W."/>
            <person name="Bruemmer F."/>
            <person name="Labrenz M."/>
            <person name="Spormann A.M."/>
            <person name="Op Den Camp H."/>
            <person name="Overmann J."/>
            <person name="Amann R."/>
            <person name="Jetten M.S.M."/>
            <person name="Mascher T."/>
            <person name="Medema M.H."/>
            <person name="Devos D.P."/>
            <person name="Kaster A.-K."/>
            <person name="Ovreas L."/>
            <person name="Rohde M."/>
            <person name="Galperin M.Y."/>
            <person name="Jogler C."/>
        </authorList>
    </citation>
    <scope>NUCLEOTIDE SEQUENCE [LARGE SCALE GENOMIC DNA]</scope>
    <source>
        <strain evidence="11 12">LF1</strain>
    </source>
</reference>
<feature type="region of interest" description="Uridylyl-removing" evidence="7">
    <location>
        <begin position="330"/>
        <end position="688"/>
    </location>
</feature>
<gene>
    <name evidence="7 11" type="primary">glnD</name>
    <name evidence="11" type="ORF">LF1_31580</name>
</gene>
<name>A0A5B1CHF3_9BACT</name>
<proteinExistence type="inferred from homology"/>
<evidence type="ECO:0000256" key="5">
    <source>
        <dbReference type="ARBA" id="ARBA00022842"/>
    </source>
</evidence>
<evidence type="ECO:0000256" key="8">
    <source>
        <dbReference type="SAM" id="MobiDB-lite"/>
    </source>
</evidence>
<dbReference type="PANTHER" id="PTHR47320">
    <property type="entry name" value="BIFUNCTIONAL URIDYLYLTRANSFERASE/URIDYLYL-REMOVING ENZYME"/>
    <property type="match status" value="1"/>
</dbReference>
<comment type="similarity">
    <text evidence="7">Belongs to the GlnD family.</text>
</comment>
<dbReference type="SUPFAM" id="SSF81301">
    <property type="entry name" value="Nucleotidyltransferase"/>
    <property type="match status" value="1"/>
</dbReference>
<feature type="region of interest" description="Disordered" evidence="8">
    <location>
        <begin position="768"/>
        <end position="788"/>
    </location>
</feature>
<feature type="region of interest" description="Uridylyltransferase" evidence="7">
    <location>
        <begin position="1"/>
        <end position="329"/>
    </location>
</feature>
<keyword evidence="12" id="KW-1185">Reference proteome</keyword>
<dbReference type="InterPro" id="IPR010043">
    <property type="entry name" value="UTase/UR"/>
</dbReference>
<dbReference type="EC" id="2.7.7.59" evidence="7"/>
<dbReference type="GO" id="GO:0006808">
    <property type="term" value="P:regulation of nitrogen utilization"/>
    <property type="evidence" value="ECO:0007669"/>
    <property type="project" value="UniProtKB-UniRule"/>
</dbReference>
<evidence type="ECO:0000256" key="7">
    <source>
        <dbReference type="HAMAP-Rule" id="MF_00277"/>
    </source>
</evidence>
<protein>
    <recommendedName>
        <fullName evidence="7">Bifunctional uridylyltransferase/uridylyl-removing enzyme</fullName>
        <shortName evidence="7">UTase/UR</shortName>
    </recommendedName>
    <alternativeName>
        <fullName evidence="7">Bifunctional [protein-PII] modification enzyme</fullName>
    </alternativeName>
    <alternativeName>
        <fullName evidence="7">Bifunctional nitrogen sensor protein</fullName>
    </alternativeName>
    <domain>
        <recommendedName>
            <fullName evidence="7">[Protein-PII] uridylyltransferase</fullName>
            <shortName evidence="7">PII uridylyltransferase</shortName>
            <shortName evidence="7">UTase</shortName>
            <ecNumber evidence="7">2.7.7.59</ecNumber>
        </recommendedName>
    </domain>
    <domain>
        <recommendedName>
            <fullName evidence="7">[Protein-PII]-UMP uridylyl-removing enzyme</fullName>
            <shortName evidence="7">UR</shortName>
            <ecNumber evidence="7">3.1.4.-</ecNumber>
        </recommendedName>
    </domain>
</protein>
<dbReference type="InterPro" id="IPR003607">
    <property type="entry name" value="HD/PDEase_dom"/>
</dbReference>
<keyword evidence="4 7" id="KW-0378">Hydrolase</keyword>
<comment type="domain">
    <text evidence="7">Has four distinct domains: an N-terminal nucleotidyltransferase (NT) domain responsible for UTase activity, a central HD domain that encodes UR activity, and two C-terminal ACT domains that seem to have a role in glutamine sensing.</text>
</comment>
<dbReference type="Pfam" id="PF08335">
    <property type="entry name" value="GlnD_UR_UTase"/>
    <property type="match status" value="1"/>
</dbReference>
<comment type="function">
    <text evidence="7">Modifies, by uridylylation and deuridylylation, the PII regulatory proteins (GlnB and homologs), in response to the nitrogen status of the cell that GlnD senses through the glutamine level. Under low glutamine levels, catalyzes the conversion of the PII proteins and UTP to PII-UMP and PPi, while under higher glutamine levels, GlnD hydrolyzes PII-UMP to PII and UMP (deuridylylation). Thus, controls uridylylation state and activity of the PII proteins, and plays an important role in the regulation of nitrogen metabolism.</text>
</comment>
<feature type="domain" description="ACT" evidence="9">
    <location>
        <begin position="692"/>
        <end position="770"/>
    </location>
</feature>
<keyword evidence="1 7" id="KW-0808">Transferase</keyword>
<dbReference type="SUPFAM" id="SSF81593">
    <property type="entry name" value="Nucleotidyltransferase substrate binding subunit/domain"/>
    <property type="match status" value="1"/>
</dbReference>
<evidence type="ECO:0000259" key="10">
    <source>
        <dbReference type="PROSITE" id="PS51831"/>
    </source>
</evidence>
<dbReference type="InterPro" id="IPR043519">
    <property type="entry name" value="NT_sf"/>
</dbReference>
<dbReference type="Gene3D" id="1.20.120.330">
    <property type="entry name" value="Nucleotidyltransferases domain 2"/>
    <property type="match status" value="1"/>
</dbReference>
<dbReference type="PIRSF" id="PIRSF006288">
    <property type="entry name" value="PII_uridyltransf"/>
    <property type="match status" value="1"/>
</dbReference>
<dbReference type="EC" id="3.1.4.-" evidence="7"/>
<dbReference type="RefSeq" id="WP_068262375.1">
    <property type="nucleotide sequence ID" value="NZ_LWSK01000035.1"/>
</dbReference>
<evidence type="ECO:0000256" key="6">
    <source>
        <dbReference type="ARBA" id="ARBA00023268"/>
    </source>
</evidence>
<evidence type="ECO:0000256" key="1">
    <source>
        <dbReference type="ARBA" id="ARBA00022679"/>
    </source>
</evidence>
<evidence type="ECO:0000313" key="11">
    <source>
        <dbReference type="EMBL" id="KAA1260618.1"/>
    </source>
</evidence>
<keyword evidence="6 7" id="KW-0511">Multifunctional enzyme</keyword>
<dbReference type="InterPro" id="IPR002912">
    <property type="entry name" value="ACT_dom"/>
</dbReference>
<dbReference type="CDD" id="cd00077">
    <property type="entry name" value="HDc"/>
    <property type="match status" value="1"/>
</dbReference>
<dbReference type="CDD" id="cd04899">
    <property type="entry name" value="ACT_ACR-UUR-like_2"/>
    <property type="match status" value="1"/>
</dbReference>
<dbReference type="PROSITE" id="PS51671">
    <property type="entry name" value="ACT"/>
    <property type="match status" value="2"/>
</dbReference>
<keyword evidence="2 7" id="KW-0548">Nucleotidyltransferase</keyword>
<keyword evidence="5 7" id="KW-0460">Magnesium</keyword>
<dbReference type="Pfam" id="PF01966">
    <property type="entry name" value="HD"/>
    <property type="match status" value="1"/>
</dbReference>
<comment type="caution">
    <text evidence="11">The sequence shown here is derived from an EMBL/GenBank/DDBJ whole genome shotgun (WGS) entry which is preliminary data.</text>
</comment>
<dbReference type="GO" id="GO:0008081">
    <property type="term" value="F:phosphoric diester hydrolase activity"/>
    <property type="evidence" value="ECO:0007669"/>
    <property type="project" value="UniProtKB-UniRule"/>
</dbReference>
<dbReference type="SUPFAM" id="SSF81891">
    <property type="entry name" value="Poly A polymerase C-terminal region-like"/>
    <property type="match status" value="1"/>
</dbReference>
<comment type="catalytic activity">
    <reaction evidence="7">
        <text>[protein-PII]-uridylyl-L-tyrosine + H2O = [protein-PII]-L-tyrosine + UMP + H(+)</text>
        <dbReference type="Rhea" id="RHEA:48600"/>
        <dbReference type="Rhea" id="RHEA-COMP:12147"/>
        <dbReference type="Rhea" id="RHEA-COMP:12148"/>
        <dbReference type="ChEBI" id="CHEBI:15377"/>
        <dbReference type="ChEBI" id="CHEBI:15378"/>
        <dbReference type="ChEBI" id="CHEBI:46858"/>
        <dbReference type="ChEBI" id="CHEBI:57865"/>
        <dbReference type="ChEBI" id="CHEBI:90602"/>
    </reaction>
</comment>
<comment type="activity regulation">
    <text evidence="7">Uridylyltransferase (UTase) activity is inhibited by glutamine, while glutamine activates uridylyl-removing (UR) activity.</text>
</comment>
<dbReference type="CDD" id="cd05401">
    <property type="entry name" value="NT_GlnE_GlnD_like"/>
    <property type="match status" value="1"/>
</dbReference>
<evidence type="ECO:0000313" key="12">
    <source>
        <dbReference type="Proteomes" id="UP000322699"/>
    </source>
</evidence>
<evidence type="ECO:0000256" key="4">
    <source>
        <dbReference type="ARBA" id="ARBA00022801"/>
    </source>
</evidence>
<evidence type="ECO:0000256" key="3">
    <source>
        <dbReference type="ARBA" id="ARBA00022737"/>
    </source>
</evidence>
<feature type="domain" description="HD" evidence="10">
    <location>
        <begin position="447"/>
        <end position="565"/>
    </location>
</feature>